<evidence type="ECO:0000313" key="4">
    <source>
        <dbReference type="EMBL" id="KHN88707.1"/>
    </source>
</evidence>
<dbReference type="Pfam" id="PF24525">
    <property type="entry name" value="TTC3"/>
    <property type="match status" value="1"/>
</dbReference>
<keyword evidence="5" id="KW-1185">Reference proteome</keyword>
<dbReference type="EMBL" id="JPKZ01000190">
    <property type="protein sequence ID" value="KHN88707.1"/>
    <property type="molecule type" value="Genomic_DNA"/>
</dbReference>
<evidence type="ECO:0000259" key="3">
    <source>
        <dbReference type="Pfam" id="PF24525"/>
    </source>
</evidence>
<proteinExistence type="predicted"/>
<dbReference type="STRING" id="6265.A0A0B2W584"/>
<feature type="compositionally biased region" description="Basic and acidic residues" evidence="2">
    <location>
        <begin position="156"/>
        <end position="165"/>
    </location>
</feature>
<dbReference type="OrthoDB" id="289038at2759"/>
<dbReference type="PANTHER" id="PTHR17550:SF4">
    <property type="entry name" value="E3 UBIQUITIN-PROTEIN LIGASE TTC3"/>
    <property type="match status" value="1"/>
</dbReference>
<dbReference type="InterPro" id="IPR056872">
    <property type="entry name" value="TTC3/DZIP3-like_helical"/>
</dbReference>
<comment type="caution">
    <text evidence="4">The sequence shown here is derived from an EMBL/GenBank/DDBJ whole genome shotgun (WGS) entry which is preliminary data.</text>
</comment>
<feature type="region of interest" description="Disordered" evidence="2">
    <location>
        <begin position="724"/>
        <end position="747"/>
    </location>
</feature>
<evidence type="ECO:0000256" key="2">
    <source>
        <dbReference type="SAM" id="MobiDB-lite"/>
    </source>
</evidence>
<protein>
    <recommendedName>
        <fullName evidence="3">TTC3/DZIP3-like helical domain-containing protein</fullName>
    </recommendedName>
</protein>
<feature type="region of interest" description="Disordered" evidence="2">
    <location>
        <begin position="112"/>
        <end position="206"/>
    </location>
</feature>
<keyword evidence="1" id="KW-0175">Coiled coil</keyword>
<organism evidence="4 5">
    <name type="scientific">Toxocara canis</name>
    <name type="common">Canine roundworm</name>
    <dbReference type="NCBI Taxonomy" id="6265"/>
    <lineage>
        <taxon>Eukaryota</taxon>
        <taxon>Metazoa</taxon>
        <taxon>Ecdysozoa</taxon>
        <taxon>Nematoda</taxon>
        <taxon>Chromadorea</taxon>
        <taxon>Rhabditida</taxon>
        <taxon>Spirurina</taxon>
        <taxon>Ascaridomorpha</taxon>
        <taxon>Ascaridoidea</taxon>
        <taxon>Toxocaridae</taxon>
        <taxon>Toxocara</taxon>
    </lineage>
</organism>
<gene>
    <name evidence="4" type="ORF">Tcan_09163</name>
</gene>
<accession>A0A0B2W584</accession>
<dbReference type="AlphaFoldDB" id="A0A0B2W584"/>
<dbReference type="Proteomes" id="UP000031036">
    <property type="component" value="Unassembled WGS sequence"/>
</dbReference>
<sequence>MRILGTRVEGNCSNLLFTDNEYFSAEDQFDKKMKDYMALAELQSGRGQIDKAIEANAAAWGLCKDGDCHCVNELRLQRNKLIEMKLKQRIEAIERGPDEGDSPLSRTTLKQAISRGAKKNSKPPSPKSRSATFHMSKTRNELSKVKASSTAVDSESVMRAKKEVVDSQMDILSTGNHESKRSRNASASVGSHQADESPANGVAKDEGEQDIEAVVLDCVKDCVVRHRGGAATGRGDSLDDIRRYGTVIYSLLNKGIILPREQVQKMRECVKIIAIKIGKWTTENANLMKSLENTKEQLERVVPQKCLLKMRFNQANRTQLLAQKHRNVRSIKIHHTWVEQYNAEKRGFEEAKRQLHLITEKHDELKKKIKTHEKRAQHQREMDEKVGCLARKLSDTKRKFGEKLEGLREELRLSREAEKRAVRRSEDDQAQLADIRKQLSNCSLKLQSAQNALNTQMKLSNNKVALAIQRARKGEVMLLQLKLDIGVRVLVEALSDTERNICELEMKRNTVIGGRHGEQLQKVLSEWYARRKEIIELISSAKDEFAIQMDQVKGGMHLASLPRISVAVPPPEPKPFKFQQVPLPVVRIPLASEYSSSFATMSSDYSALQTDTSNITDAIGSSAVGKQLTTKPFLSEISFPTLWKPCWEEWLDRESTAPSSSVVSDGSCSNVCRLVALDSVAQQRCELNSALVAAGPVRWNKWTNIRDLSSQQMKNLWKTQATAGANSESFHRRRPHNEPMQQVNGSYGTRWNASSSAHYADLCDPRGDINSNSNLLSRRDEALDRLQMNFPALSRVKLEEYMEELMARGHHRSLYNTPVAQIVSGVAHLISSEYE</sequence>
<feature type="domain" description="TTC3/DZIP3-like helical" evidence="3">
    <location>
        <begin position="382"/>
        <end position="570"/>
    </location>
</feature>
<reference evidence="4 5" key="1">
    <citation type="submission" date="2014-11" db="EMBL/GenBank/DDBJ databases">
        <title>Genetic blueprint of the zoonotic pathogen Toxocara canis.</title>
        <authorList>
            <person name="Zhu X.-Q."/>
            <person name="Korhonen P.K."/>
            <person name="Cai H."/>
            <person name="Young N.D."/>
            <person name="Nejsum P."/>
            <person name="von Samson-Himmelstjerna G."/>
            <person name="Boag P.R."/>
            <person name="Tan P."/>
            <person name="Li Q."/>
            <person name="Min J."/>
            <person name="Yang Y."/>
            <person name="Wang X."/>
            <person name="Fang X."/>
            <person name="Hall R.S."/>
            <person name="Hofmann A."/>
            <person name="Sternberg P.W."/>
            <person name="Jex A.R."/>
            <person name="Gasser R.B."/>
        </authorList>
    </citation>
    <scope>NUCLEOTIDE SEQUENCE [LARGE SCALE GENOMIC DNA]</scope>
    <source>
        <strain evidence="4">PN_DK_2014</strain>
    </source>
</reference>
<evidence type="ECO:0000313" key="5">
    <source>
        <dbReference type="Proteomes" id="UP000031036"/>
    </source>
</evidence>
<evidence type="ECO:0000256" key="1">
    <source>
        <dbReference type="SAM" id="Coils"/>
    </source>
</evidence>
<feature type="coiled-coil region" evidence="1">
    <location>
        <begin position="348"/>
        <end position="452"/>
    </location>
</feature>
<name>A0A0B2W584_TOXCA</name>
<dbReference type="PANTHER" id="PTHR17550">
    <property type="entry name" value="E3 UBIQUITIN-PROTEIN LIGASE TTC3"/>
    <property type="match status" value="1"/>
</dbReference>